<evidence type="ECO:0000259" key="1">
    <source>
        <dbReference type="Pfam" id="PF20231"/>
    </source>
</evidence>
<keyword evidence="3" id="KW-1185">Reference proteome</keyword>
<dbReference type="EMBL" id="KN823867">
    <property type="protein sequence ID" value="KIO15699.1"/>
    <property type="molecule type" value="Genomic_DNA"/>
</dbReference>
<sequence length="254" mass="29044">MSNTWQNESIEALSEGAMEKIRTFISNFPFFVTADNVNVPFRVFTQRIQNKSSFQSGTAATVYPISNVELFDGKQFRATSRTAGDLEYEDLIDIEGGRRIHAQKVHHILRFLLDSPYFQEYAHRDHEAFDPPPPVRLIPAAYGKPTEMWPLQTMHIDQASLEGNSQWMDDVFGRQLRLNSQEAKHRLGNEMVVPIVGDELTTSRIQTLKRYRAKDDNGLARMEYAAEVPGYFHVFITCGIMIYQNHGGTKRGRG</sequence>
<feature type="domain" description="DUF6589" evidence="1">
    <location>
        <begin position="89"/>
        <end position="253"/>
    </location>
</feature>
<dbReference type="Proteomes" id="UP000054248">
    <property type="component" value="Unassembled WGS sequence"/>
</dbReference>
<dbReference type="InterPro" id="IPR046496">
    <property type="entry name" value="DUF6589"/>
</dbReference>
<accession>A0A0C3Q0W5</accession>
<feature type="non-terminal residue" evidence="2">
    <location>
        <position position="254"/>
    </location>
</feature>
<organism evidence="2 3">
    <name type="scientific">Tulasnella calospora MUT 4182</name>
    <dbReference type="NCBI Taxonomy" id="1051891"/>
    <lineage>
        <taxon>Eukaryota</taxon>
        <taxon>Fungi</taxon>
        <taxon>Dikarya</taxon>
        <taxon>Basidiomycota</taxon>
        <taxon>Agaricomycotina</taxon>
        <taxon>Agaricomycetes</taxon>
        <taxon>Cantharellales</taxon>
        <taxon>Tulasnellaceae</taxon>
        <taxon>Tulasnella</taxon>
    </lineage>
</organism>
<dbReference type="STRING" id="1051891.A0A0C3Q0W5"/>
<proteinExistence type="predicted"/>
<reference evidence="3" key="2">
    <citation type="submission" date="2015-01" db="EMBL/GenBank/DDBJ databases">
        <title>Evolutionary Origins and Diversification of the Mycorrhizal Mutualists.</title>
        <authorList>
            <consortium name="DOE Joint Genome Institute"/>
            <consortium name="Mycorrhizal Genomics Consortium"/>
            <person name="Kohler A."/>
            <person name="Kuo A."/>
            <person name="Nagy L.G."/>
            <person name="Floudas D."/>
            <person name="Copeland A."/>
            <person name="Barry K.W."/>
            <person name="Cichocki N."/>
            <person name="Veneault-Fourrey C."/>
            <person name="LaButti K."/>
            <person name="Lindquist E.A."/>
            <person name="Lipzen A."/>
            <person name="Lundell T."/>
            <person name="Morin E."/>
            <person name="Murat C."/>
            <person name="Riley R."/>
            <person name="Ohm R."/>
            <person name="Sun H."/>
            <person name="Tunlid A."/>
            <person name="Henrissat B."/>
            <person name="Grigoriev I.V."/>
            <person name="Hibbett D.S."/>
            <person name="Martin F."/>
        </authorList>
    </citation>
    <scope>NUCLEOTIDE SEQUENCE [LARGE SCALE GENOMIC DNA]</scope>
    <source>
        <strain evidence="3">MUT 4182</strain>
    </source>
</reference>
<reference evidence="2 3" key="1">
    <citation type="submission" date="2014-04" db="EMBL/GenBank/DDBJ databases">
        <authorList>
            <consortium name="DOE Joint Genome Institute"/>
            <person name="Kuo A."/>
            <person name="Girlanda M."/>
            <person name="Perotto S."/>
            <person name="Kohler A."/>
            <person name="Nagy L.G."/>
            <person name="Floudas D."/>
            <person name="Copeland A."/>
            <person name="Barry K.W."/>
            <person name="Cichocki N."/>
            <person name="Veneault-Fourrey C."/>
            <person name="LaButti K."/>
            <person name="Lindquist E.A."/>
            <person name="Lipzen A."/>
            <person name="Lundell T."/>
            <person name="Morin E."/>
            <person name="Murat C."/>
            <person name="Sun H."/>
            <person name="Tunlid A."/>
            <person name="Henrissat B."/>
            <person name="Grigoriev I.V."/>
            <person name="Hibbett D.S."/>
            <person name="Martin F."/>
            <person name="Nordberg H.P."/>
            <person name="Cantor M.N."/>
            <person name="Hua S.X."/>
        </authorList>
    </citation>
    <scope>NUCLEOTIDE SEQUENCE [LARGE SCALE GENOMIC DNA]</scope>
    <source>
        <strain evidence="2 3">MUT 4182</strain>
    </source>
</reference>
<protein>
    <recommendedName>
        <fullName evidence="1">DUF6589 domain-containing protein</fullName>
    </recommendedName>
</protein>
<evidence type="ECO:0000313" key="3">
    <source>
        <dbReference type="Proteomes" id="UP000054248"/>
    </source>
</evidence>
<dbReference type="OrthoDB" id="3203379at2759"/>
<name>A0A0C3Q0W5_9AGAM</name>
<gene>
    <name evidence="2" type="ORF">M407DRAFT_47901</name>
</gene>
<evidence type="ECO:0000313" key="2">
    <source>
        <dbReference type="EMBL" id="KIO15699.1"/>
    </source>
</evidence>
<dbReference type="Pfam" id="PF20231">
    <property type="entry name" value="DUF6589"/>
    <property type="match status" value="1"/>
</dbReference>
<dbReference type="HOGENOM" id="CLU_007061_0_0_1"/>
<dbReference type="AlphaFoldDB" id="A0A0C3Q0W5"/>